<keyword evidence="4" id="KW-1185">Reference proteome</keyword>
<accession>A0A2C6KL56</accession>
<dbReference type="VEuPathDB" id="ToxoDB:CSUI_008316"/>
<evidence type="ECO:0000256" key="1">
    <source>
        <dbReference type="SAM" id="MobiDB-lite"/>
    </source>
</evidence>
<feature type="compositionally biased region" description="Low complexity" evidence="1">
    <location>
        <begin position="69"/>
        <end position="78"/>
    </location>
</feature>
<keyword evidence="2" id="KW-0812">Transmembrane</keyword>
<keyword evidence="2" id="KW-0472">Membrane</keyword>
<sequence>MSPSIPSLRKVFLFFSPSFLFFFFLFTSVTPFLFPKTTLPRKVSLFLLSRRKTTRRSKKKKEHVDRVSRSPSSTFGSSLTSFRSSLLSPLLFSFSRSTSLSSVFIFLLTSLYPQSLLLLHLFFFFFLFSVFFLSTTLTGISRLITERNFLLLSFSLSPSLFLSLSPFFSLVFRWLSPLECLTDETKDLQFSLSFFLHFFLFSPSMFSSFVVRTMAFLSVLPEPRDLFLFLLLLRSYLSFSFS</sequence>
<dbReference type="RefSeq" id="XP_067919573.1">
    <property type="nucleotide sequence ID" value="XM_068068450.1"/>
</dbReference>
<keyword evidence="2" id="KW-1133">Transmembrane helix</keyword>
<evidence type="ECO:0000313" key="3">
    <source>
        <dbReference type="EMBL" id="PHJ17859.1"/>
    </source>
</evidence>
<evidence type="ECO:0000256" key="2">
    <source>
        <dbReference type="SAM" id="Phobius"/>
    </source>
</evidence>
<dbReference type="AlphaFoldDB" id="A0A2C6KL56"/>
<organism evidence="3 4">
    <name type="scientific">Cystoisospora suis</name>
    <dbReference type="NCBI Taxonomy" id="483139"/>
    <lineage>
        <taxon>Eukaryota</taxon>
        <taxon>Sar</taxon>
        <taxon>Alveolata</taxon>
        <taxon>Apicomplexa</taxon>
        <taxon>Conoidasida</taxon>
        <taxon>Coccidia</taxon>
        <taxon>Eucoccidiorida</taxon>
        <taxon>Eimeriorina</taxon>
        <taxon>Sarcocystidae</taxon>
        <taxon>Cystoisospora</taxon>
    </lineage>
</organism>
<feature type="transmembrane region" description="Helical" evidence="2">
    <location>
        <begin position="192"/>
        <end position="211"/>
    </location>
</feature>
<comment type="caution">
    <text evidence="3">The sequence shown here is derived from an EMBL/GenBank/DDBJ whole genome shotgun (WGS) entry which is preliminary data.</text>
</comment>
<proteinExistence type="predicted"/>
<feature type="transmembrane region" description="Helical" evidence="2">
    <location>
        <begin position="12"/>
        <end position="34"/>
    </location>
</feature>
<evidence type="ECO:0000313" key="4">
    <source>
        <dbReference type="Proteomes" id="UP000221165"/>
    </source>
</evidence>
<gene>
    <name evidence="3" type="ORF">CSUI_008316</name>
</gene>
<evidence type="ECO:0008006" key="5">
    <source>
        <dbReference type="Google" id="ProtNLM"/>
    </source>
</evidence>
<feature type="transmembrane region" description="Helical" evidence="2">
    <location>
        <begin position="149"/>
        <end position="172"/>
    </location>
</feature>
<feature type="transmembrane region" description="Helical" evidence="2">
    <location>
        <begin position="117"/>
        <end position="137"/>
    </location>
</feature>
<reference evidence="3 4" key="1">
    <citation type="journal article" date="2017" name="Int. J. Parasitol.">
        <title>The genome of the protozoan parasite Cystoisospora suis and a reverse vaccinology approach to identify vaccine candidates.</title>
        <authorList>
            <person name="Palmieri N."/>
            <person name="Shrestha A."/>
            <person name="Ruttkowski B."/>
            <person name="Beck T."/>
            <person name="Vogl C."/>
            <person name="Tomley F."/>
            <person name="Blake D.P."/>
            <person name="Joachim A."/>
        </authorList>
    </citation>
    <scope>NUCLEOTIDE SEQUENCE [LARGE SCALE GENOMIC DNA]</scope>
    <source>
        <strain evidence="3 4">Wien I</strain>
    </source>
</reference>
<protein>
    <recommendedName>
        <fullName evidence="5">Transmembrane protein</fullName>
    </recommendedName>
</protein>
<name>A0A2C6KL56_9APIC</name>
<dbReference type="Proteomes" id="UP000221165">
    <property type="component" value="Unassembled WGS sequence"/>
</dbReference>
<dbReference type="EMBL" id="MIGC01004620">
    <property type="protein sequence ID" value="PHJ17859.1"/>
    <property type="molecule type" value="Genomic_DNA"/>
</dbReference>
<dbReference type="GeneID" id="94431661"/>
<feature type="region of interest" description="Disordered" evidence="1">
    <location>
        <begin position="57"/>
        <end position="78"/>
    </location>
</feature>